<dbReference type="InParanoid" id="E4UNW0"/>
<dbReference type="InterPro" id="IPR046366">
    <property type="entry name" value="MPAB"/>
</dbReference>
<proteinExistence type="predicted"/>
<evidence type="ECO:0000313" key="2">
    <source>
        <dbReference type="EMBL" id="EFQ99713.1"/>
    </source>
</evidence>
<feature type="transmembrane region" description="Helical" evidence="1">
    <location>
        <begin position="46"/>
        <end position="66"/>
    </location>
</feature>
<dbReference type="EMBL" id="DS989823">
    <property type="protein sequence ID" value="EFQ99713.1"/>
    <property type="molecule type" value="Genomic_DNA"/>
</dbReference>
<feature type="transmembrane region" description="Helical" evidence="1">
    <location>
        <begin position="108"/>
        <end position="132"/>
    </location>
</feature>
<gene>
    <name evidence="2" type="ORF">MGYG_02727</name>
</gene>
<evidence type="ECO:0000313" key="3">
    <source>
        <dbReference type="Proteomes" id="UP000002669"/>
    </source>
</evidence>
<dbReference type="GO" id="GO:0016491">
    <property type="term" value="F:oxidoreductase activity"/>
    <property type="evidence" value="ECO:0007669"/>
    <property type="project" value="InterPro"/>
</dbReference>
<reference evidence="3" key="1">
    <citation type="journal article" date="2012" name="MBio">
        <title>Comparative genome analysis of Trichophyton rubrum and related dermatophytes reveals candidate genes involved in infection.</title>
        <authorList>
            <person name="Martinez D.A."/>
            <person name="Oliver B.G."/>
            <person name="Graeser Y."/>
            <person name="Goldberg J.M."/>
            <person name="Li W."/>
            <person name="Martinez-Rossi N.M."/>
            <person name="Monod M."/>
            <person name="Shelest E."/>
            <person name="Barton R.C."/>
            <person name="Birch E."/>
            <person name="Brakhage A.A."/>
            <person name="Chen Z."/>
            <person name="Gurr S.J."/>
            <person name="Heiman D."/>
            <person name="Heitman J."/>
            <person name="Kosti I."/>
            <person name="Rossi A."/>
            <person name="Saif S."/>
            <person name="Samalova M."/>
            <person name="Saunders C.W."/>
            <person name="Shea T."/>
            <person name="Summerbell R.C."/>
            <person name="Xu J."/>
            <person name="Young S."/>
            <person name="Zeng Q."/>
            <person name="Birren B.W."/>
            <person name="Cuomo C.A."/>
            <person name="White T.C."/>
        </authorList>
    </citation>
    <scope>NUCLEOTIDE SEQUENCE [LARGE SCALE GENOMIC DNA]</scope>
    <source>
        <strain evidence="3">ATCC MYA-4604 / CBS 118893</strain>
    </source>
</reference>
<protein>
    <submittedName>
        <fullName evidence="2">Uncharacterized protein</fullName>
    </submittedName>
</protein>
<dbReference type="OMA" id="RDAWAIQ"/>
<sequence>MNFSDQSALNFVLVSQEYDHDIPGRWPVESMLSIQKAVESQSWMTFSWVQITSILIVIWLLIVATLRDRRERQRRKRFNFPTRESFARMTVRDAWAIQLNLMDTETSFFFMLALKFAIFSVNGIPSISGLLVKTNKLPSERVHLRYSMTSVMIAEFLAFPPDDERALQAISRMNNIHQTYQKAGKILNDDLLYTLGLFAYLPVRWVGKYDWRALTDMEKCALGTFWKDIGDCMEIDYSQLPSFKSGWKDGLHWLEEITEWGDQYEKKNMVPCESNRTVALSAIGIILYIVPDFLKPTAKKMIFALLEDRMIKALMLPESSKLYKLSVEAILNIRRYIVRYFFPPRPSCMRFQPLAAEPDKDGRYYLQTYDSKPFYIKPTISSRWTSPAAIIRRVLGLPLPGDNGNEYCPRGYRLEELGPSWILEKKTIQQDVKIARQRLHENHTTGCPFG</sequence>
<dbReference type="PANTHER" id="PTHR36124">
    <property type="match status" value="1"/>
</dbReference>
<keyword evidence="1" id="KW-1133">Transmembrane helix</keyword>
<keyword evidence="1" id="KW-0812">Transmembrane</keyword>
<name>E4UNW0_ARTGP</name>
<dbReference type="RefSeq" id="XP_003175196.1">
    <property type="nucleotide sequence ID" value="XM_003175148.1"/>
</dbReference>
<keyword evidence="1" id="KW-0472">Membrane</keyword>
<evidence type="ECO:0000256" key="1">
    <source>
        <dbReference type="SAM" id="Phobius"/>
    </source>
</evidence>
<dbReference type="HOGENOM" id="CLU_039076_0_0_1"/>
<dbReference type="VEuPathDB" id="FungiDB:MGYG_02727"/>
<dbReference type="eggNOG" id="ENOG502S1KN">
    <property type="taxonomic scope" value="Eukaryota"/>
</dbReference>
<dbReference type="OrthoDB" id="545169at2759"/>
<organism evidence="3">
    <name type="scientific">Arthroderma gypseum (strain ATCC MYA-4604 / CBS 118893)</name>
    <name type="common">Microsporum gypseum</name>
    <dbReference type="NCBI Taxonomy" id="535722"/>
    <lineage>
        <taxon>Eukaryota</taxon>
        <taxon>Fungi</taxon>
        <taxon>Dikarya</taxon>
        <taxon>Ascomycota</taxon>
        <taxon>Pezizomycotina</taxon>
        <taxon>Eurotiomycetes</taxon>
        <taxon>Eurotiomycetidae</taxon>
        <taxon>Onygenales</taxon>
        <taxon>Arthrodermataceae</taxon>
        <taxon>Nannizzia</taxon>
    </lineage>
</organism>
<dbReference type="PANTHER" id="PTHR36124:SF1">
    <property type="entry name" value="ER-BOUND OXYGENASE MPAB_MPAB'_RUBBER OXYGENASE CATALYTIC DOMAIN-CONTAINING PROTEIN"/>
    <property type="match status" value="1"/>
</dbReference>
<dbReference type="Proteomes" id="UP000002669">
    <property type="component" value="Unassembled WGS sequence"/>
</dbReference>
<accession>E4UNW0</accession>
<keyword evidence="3" id="KW-1185">Reference proteome</keyword>
<dbReference type="STRING" id="535722.E4UNW0"/>
<dbReference type="GeneID" id="10030502"/>
<dbReference type="AlphaFoldDB" id="E4UNW0"/>